<proteinExistence type="predicted"/>
<evidence type="ECO:0000256" key="1">
    <source>
        <dbReference type="SAM" id="MobiDB-lite"/>
    </source>
</evidence>
<dbReference type="EMBL" id="JACJIM010000005">
    <property type="protein sequence ID" value="MBA9063897.1"/>
    <property type="molecule type" value="Genomic_DNA"/>
</dbReference>
<name>A0ABR6DDJ9_9HYPH</name>
<keyword evidence="3" id="KW-1185">Reference proteome</keyword>
<dbReference type="Proteomes" id="UP000565455">
    <property type="component" value="Unassembled WGS sequence"/>
</dbReference>
<organism evidence="2 3">
    <name type="scientific">Methylobacterium fujisawaense</name>
    <dbReference type="NCBI Taxonomy" id="107400"/>
    <lineage>
        <taxon>Bacteria</taxon>
        <taxon>Pseudomonadati</taxon>
        <taxon>Pseudomonadota</taxon>
        <taxon>Alphaproteobacteria</taxon>
        <taxon>Hyphomicrobiales</taxon>
        <taxon>Methylobacteriaceae</taxon>
        <taxon>Methylobacterium</taxon>
    </lineage>
</organism>
<dbReference type="GeneID" id="96604972"/>
<comment type="caution">
    <text evidence="2">The sequence shown here is derived from an EMBL/GenBank/DDBJ whole genome shotgun (WGS) entry which is preliminary data.</text>
</comment>
<accession>A0ABR6DDJ9</accession>
<feature type="region of interest" description="Disordered" evidence="1">
    <location>
        <begin position="28"/>
        <end position="53"/>
    </location>
</feature>
<evidence type="ECO:0000313" key="3">
    <source>
        <dbReference type="Proteomes" id="UP000565455"/>
    </source>
</evidence>
<reference evidence="2 3" key="1">
    <citation type="submission" date="2020-08" db="EMBL/GenBank/DDBJ databases">
        <title>Genomic Encyclopedia of Type Strains, Phase IV (KMG-IV): sequencing the most valuable type-strain genomes for metagenomic binning, comparative biology and taxonomic classification.</title>
        <authorList>
            <person name="Goeker M."/>
        </authorList>
    </citation>
    <scope>NUCLEOTIDE SEQUENCE [LARGE SCALE GENOMIC DNA]</scope>
    <source>
        <strain evidence="2 3">DSM 5686</strain>
    </source>
</reference>
<protein>
    <submittedName>
        <fullName evidence="2">Uncharacterized protein</fullName>
    </submittedName>
</protein>
<evidence type="ECO:0000313" key="2">
    <source>
        <dbReference type="EMBL" id="MBA9063897.1"/>
    </source>
</evidence>
<sequence>MTGGFDYARSVATANRLIARFGQRGAVRRGPVLSGGDSTNDLSLPPGDEAEPTDHPCTLVVLDYSEEERAGSLIAQTDRKVLIATAGLDMEPTPEDALLIGTDEHQIVAVMPLAPGPVRVLWQAQVRR</sequence>
<gene>
    <name evidence="2" type="ORF">GGQ91_003298</name>
</gene>
<dbReference type="RefSeq" id="WP_182592396.1">
    <property type="nucleotide sequence ID" value="NZ_JACJIM010000005.1"/>
</dbReference>